<name>A0A1E3X7C4_9BACT</name>
<dbReference type="InterPro" id="IPR011335">
    <property type="entry name" value="Restrct_endonuc-II-like"/>
</dbReference>
<dbReference type="InterPro" id="IPR050534">
    <property type="entry name" value="Coronavir_polyprotein_1ab"/>
</dbReference>
<dbReference type="InterPro" id="IPR041679">
    <property type="entry name" value="DNA2/NAM7-like_C"/>
</dbReference>
<evidence type="ECO:0000256" key="6">
    <source>
        <dbReference type="SAM" id="Coils"/>
    </source>
</evidence>
<comment type="similarity">
    <text evidence="1">Belongs to the DNA2/NAM7 helicase family.</text>
</comment>
<feature type="compositionally biased region" description="Polar residues" evidence="7">
    <location>
        <begin position="1489"/>
        <end position="1505"/>
    </location>
</feature>
<evidence type="ECO:0000259" key="10">
    <source>
        <dbReference type="Pfam" id="PF18741"/>
    </source>
</evidence>
<dbReference type="InterPro" id="IPR047187">
    <property type="entry name" value="SF1_C_Upf1"/>
</dbReference>
<dbReference type="GO" id="GO:0005524">
    <property type="term" value="F:ATP binding"/>
    <property type="evidence" value="ECO:0007669"/>
    <property type="project" value="UniProtKB-KW"/>
</dbReference>
<proteinExistence type="inferred from homology"/>
<feature type="domain" description="Restriction endonuclease type II-like" evidence="10">
    <location>
        <begin position="1390"/>
        <end position="1482"/>
    </location>
</feature>
<evidence type="ECO:0000256" key="2">
    <source>
        <dbReference type="ARBA" id="ARBA00022741"/>
    </source>
</evidence>
<dbReference type="GO" id="GO:0016787">
    <property type="term" value="F:hydrolase activity"/>
    <property type="evidence" value="ECO:0007669"/>
    <property type="project" value="UniProtKB-KW"/>
</dbReference>
<keyword evidence="2" id="KW-0547">Nucleotide-binding</keyword>
<feature type="coiled-coil region" evidence="6">
    <location>
        <begin position="482"/>
        <end position="516"/>
    </location>
</feature>
<dbReference type="EMBL" id="MAYW01000112">
    <property type="protein sequence ID" value="ODS31513.1"/>
    <property type="molecule type" value="Genomic_DNA"/>
</dbReference>
<evidence type="ECO:0000313" key="11">
    <source>
        <dbReference type="EMBL" id="ODS31513.1"/>
    </source>
</evidence>
<dbReference type="CDD" id="cd18808">
    <property type="entry name" value="SF1_C_Upf1"/>
    <property type="match status" value="1"/>
</dbReference>
<dbReference type="SUPFAM" id="SSF52980">
    <property type="entry name" value="Restriction endonuclease-like"/>
    <property type="match status" value="1"/>
</dbReference>
<organism evidence="11 12">
    <name type="scientific">Candidatus Scalindua rubra</name>
    <dbReference type="NCBI Taxonomy" id="1872076"/>
    <lineage>
        <taxon>Bacteria</taxon>
        <taxon>Pseudomonadati</taxon>
        <taxon>Planctomycetota</taxon>
        <taxon>Candidatus Brocadiia</taxon>
        <taxon>Candidatus Brocadiales</taxon>
        <taxon>Candidatus Scalinduaceae</taxon>
        <taxon>Candidatus Scalindua</taxon>
    </lineage>
</organism>
<accession>A0A1E3X7C4</accession>
<dbReference type="Proteomes" id="UP000094056">
    <property type="component" value="Unassembled WGS sequence"/>
</dbReference>
<dbReference type="PANTHER" id="PTHR43788:SF8">
    <property type="entry name" value="DNA-BINDING PROTEIN SMUBP-2"/>
    <property type="match status" value="1"/>
</dbReference>
<feature type="region of interest" description="Disordered" evidence="7">
    <location>
        <begin position="1489"/>
        <end position="1515"/>
    </location>
</feature>
<dbReference type="Pfam" id="PF18741">
    <property type="entry name" value="MTES_1575"/>
    <property type="match status" value="1"/>
</dbReference>
<dbReference type="PANTHER" id="PTHR43788">
    <property type="entry name" value="DNA2/NAM7 HELICASE FAMILY MEMBER"/>
    <property type="match status" value="1"/>
</dbReference>
<keyword evidence="4" id="KW-0347">Helicase</keyword>
<evidence type="ECO:0000256" key="1">
    <source>
        <dbReference type="ARBA" id="ARBA00007913"/>
    </source>
</evidence>
<sequence length="1633" mass="189263">MKDLLRQKTINLFTYLRELSRLRSLPIRDIDNYEQVLWCSDIPRYEKYCYCEAWRFGMESEQEVESVQPWIRIIKPKLEDPPFIPDGIDPWVKDDEIHNSSLNQPNLYDQILITIEPENDEDETKEEIVKLADHPEIVDMWSKYIEECWKPWAKEDLLRRHVLNVYNNLFTIYQRQQKLGEQYEVVLGLGFMTWQAPKSGHLRRHTLTVNVEIIFNPVNAHVTVHPAGGGASLNLEADLLDLEDQPLGTERKIVEDLIRNQGDDVWREQGLREILSAWVNSLPADSGKYEHSLKSQTGVSKDPLICLAPAIILRKRSQQTMIQLFQNIIDQLNNGSPIPSGIYPIIEIAQEEGYGQHIDSTTERPNISYEPEETDLYFPLSANNEQKEIAWRIDRDVGVLVQGPPGTGKSHTIVNLVCHLLAKGKRVLVTSHTVRALSVLRGKFPKEIEKLCVLLLGNDREGMSDLEKSVLGITERKNHWSWHNSDQNLKRLEDQLDEIRRRKATLLHDLRSIREKETYRYNNLFERYSGTAQQIAIQVHNEQQHLGWIEDSPEVDIPPPLSNEEMQNFLQMWHEVYKKNMENEIIQERVSTEELPNPEIFSSLVEEENRAIHQLKSHEKYRNYPAYSALKTMPSQERIKFTTNLSYVVDKLKELANHFHSWAENAAREIIAEQDRVWRELLRFTKEQIQAIDKIASRISTMTVTGLEEHDYTRVVAKAEALLQHLNSGKKLGIGFIRARVVKDAIYLIQEVRIEGKLCNNVNSLCDLVDWLKVHLCLKKLETLWEGRAEIPKGLPTIKLEYYKDLCEPLEDALGLHNLVLKLRHQIDATPGLSPPKWYIVEEVHAMCKAAEVSNMEERQELSTLKFVQLQKILEKTMTLGNPHQAVAQLFNAITNRDKKQYKKVYDYLITIDKWNDTYRRMSTIRDKFKQIAQKTFNTFNKDWNNNIWVGRFNNFCNAWNWSRANRWLDELCDPTLLTRKVQLLEDVCRKEGKYLALLAAEKAWRECIQNLSEERRRYLEAWMQAVKKITKSGRGKYDESRRATARANMAKCRNAIPAWVMPIYRVVESITPGQDSFDVVIIDEASQSGPEAVFLHYIAPKVIVVGDDKQIRPTHVGIHREQVLVLQREYLQDIPHSESLDLEGSFFSQAAIRYANQIRLREHFRCMPEIIGFSNRNFYKTEPLIPLRQFGSNRLEPVVCTHFVKDAYMKGKDNPVEAEAIVHQIIECCEDPAYEGKTFGVISLVSTSTQDRLIEKMLLQSIGADEMNARQLICGDSYTFQGDERDVIFLSMVVAPELDTRIKAITGAEAERRYNVGASRAKDQMWLFHSSSLNDLNPIDLRYKLLEYCLNPTIATTVVGDISVKEIQHLASTQNRSEALPPEPFESWFEVDVFLQIVERGYKVIPQFEIAGYRIDLVVEGLKNRLAVECDGDNWHGPDRFDQDMARERDLRRCKWNFWRVRGSDFYRDPITAMVPLWEELSKAGIHSSSTKNNSDSQNNNYDESLSDQEDLTEEEDLISTKIQNEKAFIGIQDRLNSALNFVKKKQALRRPDDVTPTEIKHAIIHVLRERSNNTCAVKNMAAEVLQHLGLITRAGPRQKFDSRVKRAIKALCRIGTIKEYRTQKNKRIKLI</sequence>
<reference evidence="11 12" key="1">
    <citation type="submission" date="2016-07" db="EMBL/GenBank/DDBJ databases">
        <title>Draft genome of Scalindua rubra, obtained from a brine-seawater interface in the Red Sea, sheds light on salt adaptation in anammox bacteria.</title>
        <authorList>
            <person name="Speth D.R."/>
            <person name="Lagkouvardos I."/>
            <person name="Wang Y."/>
            <person name="Qian P.-Y."/>
            <person name="Dutilh B.E."/>
            <person name="Jetten M.S."/>
        </authorList>
    </citation>
    <scope>NUCLEOTIDE SEQUENCE [LARGE SCALE GENOMIC DNA]</scope>
    <source>
        <strain evidence="11">BSI-1</strain>
    </source>
</reference>
<keyword evidence="3" id="KW-0378">Hydrolase</keyword>
<feature type="compositionally biased region" description="Acidic residues" evidence="7">
    <location>
        <begin position="1506"/>
        <end position="1515"/>
    </location>
</feature>
<dbReference type="InterPro" id="IPR041677">
    <property type="entry name" value="DNA2/NAM7_AAA_11"/>
</dbReference>
<dbReference type="Pfam" id="PF13087">
    <property type="entry name" value="AAA_12"/>
    <property type="match status" value="1"/>
</dbReference>
<dbReference type="Gene3D" id="3.40.50.300">
    <property type="entry name" value="P-loop containing nucleotide triphosphate hydrolases"/>
    <property type="match status" value="3"/>
</dbReference>
<dbReference type="InterPro" id="IPR049468">
    <property type="entry name" value="Restrct_endonuc-II-like_dom"/>
</dbReference>
<protein>
    <submittedName>
        <fullName evidence="11">Uncharacterized protein</fullName>
    </submittedName>
</protein>
<dbReference type="PATRIC" id="fig|1872076.5.peg.3996"/>
<dbReference type="Pfam" id="PF13086">
    <property type="entry name" value="AAA_11"/>
    <property type="match status" value="1"/>
</dbReference>
<comment type="caution">
    <text evidence="11">The sequence shown here is derived from an EMBL/GenBank/DDBJ whole genome shotgun (WGS) entry which is preliminary data.</text>
</comment>
<feature type="domain" description="DNA2/NAM7 helicase helicase" evidence="8">
    <location>
        <begin position="383"/>
        <end position="540"/>
    </location>
</feature>
<gene>
    <name evidence="11" type="ORF">SCARUB_03355</name>
</gene>
<evidence type="ECO:0000256" key="5">
    <source>
        <dbReference type="ARBA" id="ARBA00022840"/>
    </source>
</evidence>
<dbReference type="Gene3D" id="3.40.960.10">
    <property type="entry name" value="VSR Endonuclease"/>
    <property type="match status" value="1"/>
</dbReference>
<dbReference type="GO" id="GO:0043139">
    <property type="term" value="F:5'-3' DNA helicase activity"/>
    <property type="evidence" value="ECO:0007669"/>
    <property type="project" value="TreeGrafter"/>
</dbReference>
<evidence type="ECO:0000259" key="8">
    <source>
        <dbReference type="Pfam" id="PF13086"/>
    </source>
</evidence>
<evidence type="ECO:0000256" key="7">
    <source>
        <dbReference type="SAM" id="MobiDB-lite"/>
    </source>
</evidence>
<dbReference type="SUPFAM" id="SSF52540">
    <property type="entry name" value="P-loop containing nucleoside triphosphate hydrolases"/>
    <property type="match status" value="2"/>
</dbReference>
<evidence type="ECO:0000256" key="4">
    <source>
        <dbReference type="ARBA" id="ARBA00022806"/>
    </source>
</evidence>
<evidence type="ECO:0000313" key="12">
    <source>
        <dbReference type="Proteomes" id="UP000094056"/>
    </source>
</evidence>
<keyword evidence="6" id="KW-0175">Coiled coil</keyword>
<evidence type="ECO:0000256" key="3">
    <source>
        <dbReference type="ARBA" id="ARBA00022801"/>
    </source>
</evidence>
<dbReference type="InterPro" id="IPR027417">
    <property type="entry name" value="P-loop_NTPase"/>
</dbReference>
<feature type="domain" description="DNA2/NAM7 helicase-like C-terminal" evidence="9">
    <location>
        <begin position="1146"/>
        <end position="1329"/>
    </location>
</feature>
<evidence type="ECO:0000259" key="9">
    <source>
        <dbReference type="Pfam" id="PF13087"/>
    </source>
</evidence>
<keyword evidence="5" id="KW-0067">ATP-binding</keyword>